<evidence type="ECO:0000313" key="2">
    <source>
        <dbReference type="Proteomes" id="UP000006620"/>
    </source>
</evidence>
<dbReference type="PATRIC" id="fig|1036673.3.peg.5666"/>
<proteinExistence type="predicted"/>
<reference evidence="1 2" key="2">
    <citation type="journal article" date="2013" name="Genome Announc.">
        <title>Genome Sequence of Growth-Improving Paenibacillus mucilaginosus Strain KNP414.</title>
        <authorList>
            <person name="Lu J.J."/>
            <person name="Wang J.F."/>
            <person name="Hu X.F."/>
        </authorList>
    </citation>
    <scope>NUCLEOTIDE SEQUENCE [LARGE SCALE GENOMIC DNA]</scope>
    <source>
        <strain evidence="1 2">KNP414</strain>
    </source>
</reference>
<dbReference type="AlphaFoldDB" id="F8FGG2"/>
<organism evidence="1 2">
    <name type="scientific">Paenibacillus mucilaginosus (strain KNP414)</name>
    <dbReference type="NCBI Taxonomy" id="1036673"/>
    <lineage>
        <taxon>Bacteria</taxon>
        <taxon>Bacillati</taxon>
        <taxon>Bacillota</taxon>
        <taxon>Bacilli</taxon>
        <taxon>Bacillales</taxon>
        <taxon>Paenibacillaceae</taxon>
        <taxon>Paenibacillus</taxon>
    </lineage>
</organism>
<sequence>MISRRPLSSFFDLHLYDKREKQRDSTIIICSHPYFFAHDKNESGVGQPPGWQLPMIH</sequence>
<reference evidence="2" key="1">
    <citation type="submission" date="2011-06" db="EMBL/GenBank/DDBJ databases">
        <title>Complete genome sequence of Paenibacillus mucilaginosus KNP414.</title>
        <authorList>
            <person name="Wang J."/>
            <person name="Hu S."/>
            <person name="Hu X."/>
            <person name="Zhang B."/>
            <person name="Dong D."/>
            <person name="Zhang S."/>
            <person name="Zhao K."/>
            <person name="Wu D."/>
        </authorList>
    </citation>
    <scope>NUCLEOTIDE SEQUENCE [LARGE SCALE GENOMIC DNA]</scope>
    <source>
        <strain evidence="2">KNP414</strain>
    </source>
</reference>
<evidence type="ECO:0000313" key="1">
    <source>
        <dbReference type="EMBL" id="AEI44622.1"/>
    </source>
</evidence>
<dbReference type="KEGG" id="pms:KNP414_06098"/>
<gene>
    <name evidence="1" type="ordered locus">KNP414_06098</name>
</gene>
<dbReference type="EMBL" id="CP002869">
    <property type="protein sequence ID" value="AEI44622.1"/>
    <property type="molecule type" value="Genomic_DNA"/>
</dbReference>
<dbReference type="HOGENOM" id="CLU_2992422_0_0_9"/>
<protein>
    <submittedName>
        <fullName evidence="1">Uncharacterized protein</fullName>
    </submittedName>
</protein>
<dbReference type="Proteomes" id="UP000006620">
    <property type="component" value="Chromosome"/>
</dbReference>
<accession>F8FGG2</accession>
<name>F8FGG2_PAEMK</name>